<sequence>MLSIIPKRAESTKIYKNLEKYIRKHYDKATLERVGPFIMDAEQTRERFIQAGSPSGDQIPQYLQSLSVYYRYVKALENRLPLSSTNIKFTWLDSLSKRKMQDSNFLIEKIGILYNIGAAYSKQGADINLSSADGHKLALNYFQVAAGCFNEVRKLAVEVRQSATIDISPEHLTFATYILLAQAYFCMYDKLDKATANKLNLAKLSQTISKNYGQAYELAVSEALSRHIGEEMKNILKFQQLSFAAASKYWMSFIDREEGSKLGRGFGKGVSRLRVGFDLIQRAMQTKNIRGPYLESGRTLLHQLKTEKEHAEAENLSVYMDSIPEAKALQDPEELTMIAPKFPPMVDIVSPINGEQVLQALVPPAILALSAEYKELLHNMILEESDKVAAATRNTTQALESMNLPHKLDAITVDNGLPDSVWKKVQQVQSYGGFAHIENGINSLRQLSENSQKFIAELESMVIREDEEDRSLRQMYGSQWGRAHSAAVNTHLTSDLEKYKQKLIQAINLDRTNYQILETNNEALQLLKKSKVELDQMMPPVENIGQEQSPVVQALKGALATVDQTQKSLQDQMASLTSQADQDNIIEHLMVIEETKTPKEPIFQQEISKFSPQREGLLNTANQLRQTIDAVASANSAFDRERGSYQSNPVRVQLLQNLETAVKIYNELSANLAQGHQFYTNLSQHLSVLQQKVSDFVYSRNLEKNDLFAKLSQSGFPQGGAQNQYRPSYGQQPNPYPSAHSNPYPSAQSGYPQYPPPPPPGAYYPPYPGK</sequence>
<evidence type="ECO:0000259" key="6">
    <source>
        <dbReference type="PROSITE" id="PS51180"/>
    </source>
</evidence>
<evidence type="ECO:0000256" key="1">
    <source>
        <dbReference type="ARBA" id="ARBA00004177"/>
    </source>
</evidence>
<dbReference type="Gene3D" id="1.20.120.560">
    <property type="entry name" value="alix/aip1 in complex with the ypdl late domain"/>
    <property type="match status" value="1"/>
</dbReference>
<evidence type="ECO:0000256" key="5">
    <source>
        <dbReference type="SAM" id="MobiDB-lite"/>
    </source>
</evidence>
<evidence type="ECO:0000256" key="3">
    <source>
        <dbReference type="ARBA" id="ARBA00022490"/>
    </source>
</evidence>
<dbReference type="Gene3D" id="1.25.40.280">
    <property type="entry name" value="alix/aip1 like domains"/>
    <property type="match status" value="1"/>
</dbReference>
<dbReference type="InterPro" id="IPR038499">
    <property type="entry name" value="BRO1_sf"/>
</dbReference>
<comment type="caution">
    <text evidence="7">The sequence shown here is derived from an EMBL/GenBank/DDBJ whole genome shotgun (WGS) entry which is preliminary data.</text>
</comment>
<gene>
    <name evidence="7" type="ORF">BSTOLATCC_MIC44473</name>
</gene>
<feature type="compositionally biased region" description="Low complexity" evidence="5">
    <location>
        <begin position="743"/>
        <end position="752"/>
    </location>
</feature>
<dbReference type="GO" id="GO:0043328">
    <property type="term" value="P:protein transport to vacuole involved in ubiquitin-dependent protein catabolic process via the multivesicular body sorting pathway"/>
    <property type="evidence" value="ECO:0007669"/>
    <property type="project" value="TreeGrafter"/>
</dbReference>
<dbReference type="SMART" id="SM01041">
    <property type="entry name" value="BRO1"/>
    <property type="match status" value="1"/>
</dbReference>
<dbReference type="InterPro" id="IPR025304">
    <property type="entry name" value="ALIX_V_dom"/>
</dbReference>
<evidence type="ECO:0000313" key="7">
    <source>
        <dbReference type="EMBL" id="CAG9327847.1"/>
    </source>
</evidence>
<dbReference type="Pfam" id="PF13949">
    <property type="entry name" value="ALIX_LYPXL_bnd"/>
    <property type="match status" value="1"/>
</dbReference>
<proteinExistence type="predicted"/>
<dbReference type="EMBL" id="CAJZBQ010000044">
    <property type="protein sequence ID" value="CAG9327847.1"/>
    <property type="molecule type" value="Genomic_DNA"/>
</dbReference>
<dbReference type="PANTHER" id="PTHR23030:SF30">
    <property type="entry name" value="TYROSINE-PROTEIN PHOSPHATASE NON-RECEPTOR TYPE 23"/>
    <property type="match status" value="1"/>
</dbReference>
<dbReference type="InterPro" id="IPR004328">
    <property type="entry name" value="BRO1_dom"/>
</dbReference>
<reference evidence="7" key="1">
    <citation type="submission" date="2021-09" db="EMBL/GenBank/DDBJ databases">
        <authorList>
            <consortium name="AG Swart"/>
            <person name="Singh M."/>
            <person name="Singh A."/>
            <person name="Seah K."/>
            <person name="Emmerich C."/>
        </authorList>
    </citation>
    <scope>NUCLEOTIDE SEQUENCE</scope>
    <source>
        <strain evidence="7">ATCC30299</strain>
    </source>
</reference>
<name>A0AAU9JTK7_9CILI</name>
<protein>
    <recommendedName>
        <fullName evidence="6">BRO1 domain-containing protein</fullName>
    </recommendedName>
</protein>
<feature type="domain" description="BRO1" evidence="6">
    <location>
        <begin position="1"/>
        <end position="399"/>
    </location>
</feature>
<accession>A0AAU9JTK7</accession>
<keyword evidence="4" id="KW-0967">Endosome</keyword>
<dbReference type="GO" id="GO:0005768">
    <property type="term" value="C:endosome"/>
    <property type="evidence" value="ECO:0007669"/>
    <property type="project" value="UniProtKB-SubCell"/>
</dbReference>
<keyword evidence="8" id="KW-1185">Reference proteome</keyword>
<feature type="region of interest" description="Disordered" evidence="5">
    <location>
        <begin position="713"/>
        <end position="770"/>
    </location>
</feature>
<evidence type="ECO:0000256" key="4">
    <source>
        <dbReference type="ARBA" id="ARBA00022753"/>
    </source>
</evidence>
<feature type="compositionally biased region" description="Pro residues" evidence="5">
    <location>
        <begin position="753"/>
        <end position="770"/>
    </location>
</feature>
<comment type="subcellular location">
    <subcellularLocation>
        <location evidence="2">Cytoplasm</location>
    </subcellularLocation>
    <subcellularLocation>
        <location evidence="1">Endosome</location>
    </subcellularLocation>
</comment>
<dbReference type="PROSITE" id="PS51180">
    <property type="entry name" value="BRO1"/>
    <property type="match status" value="1"/>
</dbReference>
<evidence type="ECO:0000313" key="8">
    <source>
        <dbReference type="Proteomes" id="UP001162131"/>
    </source>
</evidence>
<dbReference type="Pfam" id="PF03097">
    <property type="entry name" value="BRO1"/>
    <property type="match status" value="1"/>
</dbReference>
<dbReference type="Gene3D" id="1.20.140.50">
    <property type="entry name" value="alix/aip1 like domains"/>
    <property type="match status" value="1"/>
</dbReference>
<feature type="compositionally biased region" description="Polar residues" evidence="5">
    <location>
        <begin position="713"/>
        <end position="733"/>
    </location>
</feature>
<dbReference type="PANTHER" id="PTHR23030">
    <property type="entry name" value="PCD6 INTERACTING PROTEIN-RELATED"/>
    <property type="match status" value="1"/>
</dbReference>
<organism evidence="7 8">
    <name type="scientific">Blepharisma stoltei</name>
    <dbReference type="NCBI Taxonomy" id="1481888"/>
    <lineage>
        <taxon>Eukaryota</taxon>
        <taxon>Sar</taxon>
        <taxon>Alveolata</taxon>
        <taxon>Ciliophora</taxon>
        <taxon>Postciliodesmatophora</taxon>
        <taxon>Heterotrichea</taxon>
        <taxon>Heterotrichida</taxon>
        <taxon>Blepharismidae</taxon>
        <taxon>Blepharisma</taxon>
    </lineage>
</organism>
<dbReference type="AlphaFoldDB" id="A0AAU9JTK7"/>
<dbReference type="Proteomes" id="UP001162131">
    <property type="component" value="Unassembled WGS sequence"/>
</dbReference>
<keyword evidence="3" id="KW-0963">Cytoplasm</keyword>
<evidence type="ECO:0000256" key="2">
    <source>
        <dbReference type="ARBA" id="ARBA00004496"/>
    </source>
</evidence>